<proteinExistence type="predicted"/>
<organism evidence="1 2">
    <name type="scientific">Mycena rosella</name>
    <name type="common">Pink bonnet</name>
    <name type="synonym">Agaricus rosellus</name>
    <dbReference type="NCBI Taxonomy" id="1033263"/>
    <lineage>
        <taxon>Eukaryota</taxon>
        <taxon>Fungi</taxon>
        <taxon>Dikarya</taxon>
        <taxon>Basidiomycota</taxon>
        <taxon>Agaricomycotina</taxon>
        <taxon>Agaricomycetes</taxon>
        <taxon>Agaricomycetidae</taxon>
        <taxon>Agaricales</taxon>
        <taxon>Marasmiineae</taxon>
        <taxon>Mycenaceae</taxon>
        <taxon>Mycena</taxon>
    </lineage>
</organism>
<accession>A0AAD7GCX9</accession>
<dbReference type="AlphaFoldDB" id="A0AAD7GCX9"/>
<evidence type="ECO:0000313" key="1">
    <source>
        <dbReference type="EMBL" id="KAJ7688740.1"/>
    </source>
</evidence>
<dbReference type="Proteomes" id="UP001221757">
    <property type="component" value="Unassembled WGS sequence"/>
</dbReference>
<reference evidence="1" key="1">
    <citation type="submission" date="2023-03" db="EMBL/GenBank/DDBJ databases">
        <title>Massive genome expansion in bonnet fungi (Mycena s.s.) driven by repeated elements and novel gene families across ecological guilds.</title>
        <authorList>
            <consortium name="Lawrence Berkeley National Laboratory"/>
            <person name="Harder C.B."/>
            <person name="Miyauchi S."/>
            <person name="Viragh M."/>
            <person name="Kuo A."/>
            <person name="Thoen E."/>
            <person name="Andreopoulos B."/>
            <person name="Lu D."/>
            <person name="Skrede I."/>
            <person name="Drula E."/>
            <person name="Henrissat B."/>
            <person name="Morin E."/>
            <person name="Kohler A."/>
            <person name="Barry K."/>
            <person name="LaButti K."/>
            <person name="Morin E."/>
            <person name="Salamov A."/>
            <person name="Lipzen A."/>
            <person name="Mereny Z."/>
            <person name="Hegedus B."/>
            <person name="Baldrian P."/>
            <person name="Stursova M."/>
            <person name="Weitz H."/>
            <person name="Taylor A."/>
            <person name="Grigoriev I.V."/>
            <person name="Nagy L.G."/>
            <person name="Martin F."/>
            <person name="Kauserud H."/>
        </authorList>
    </citation>
    <scope>NUCLEOTIDE SEQUENCE</scope>
    <source>
        <strain evidence="1">CBHHK067</strain>
    </source>
</reference>
<comment type="caution">
    <text evidence="1">The sequence shown here is derived from an EMBL/GenBank/DDBJ whole genome shotgun (WGS) entry which is preliminary data.</text>
</comment>
<protein>
    <recommendedName>
        <fullName evidence="3">BTB domain-containing protein</fullName>
    </recommendedName>
</protein>
<evidence type="ECO:0008006" key="3">
    <source>
        <dbReference type="Google" id="ProtNLM"/>
    </source>
</evidence>
<dbReference type="EMBL" id="JARKIE010000077">
    <property type="protein sequence ID" value="KAJ7688740.1"/>
    <property type="molecule type" value="Genomic_DNA"/>
</dbReference>
<evidence type="ECO:0000313" key="2">
    <source>
        <dbReference type="Proteomes" id="UP001221757"/>
    </source>
</evidence>
<sequence>MDLLSSKCVYLPVIEVYYSDARHHKLCVQGRPGLLYKLHSSVLGFLSQFFKTLFSLPRGPNTDHNDHFLCIDLLNLLKDTKIDDLCEGCRKRTVFWVWGTGHATKEDDLIDAAATALMALQTDEPIRAALRNSVLDVTPSNGASQAGDDV</sequence>
<gene>
    <name evidence="1" type="ORF">B0H17DRAFT_1135497</name>
</gene>
<name>A0AAD7GCX9_MYCRO</name>
<keyword evidence="2" id="KW-1185">Reference proteome</keyword>